<accession>H8ZGB1</accession>
<feature type="region of interest" description="Disordered" evidence="2">
    <location>
        <begin position="447"/>
        <end position="472"/>
    </location>
</feature>
<keyword evidence="1" id="KW-0175">Coiled coil</keyword>
<dbReference type="AlphaFoldDB" id="H8ZGB1"/>
<dbReference type="Proteomes" id="UP000005622">
    <property type="component" value="Unassembled WGS sequence"/>
</dbReference>
<evidence type="ECO:0000256" key="1">
    <source>
        <dbReference type="SAM" id="Coils"/>
    </source>
</evidence>
<proteinExistence type="predicted"/>
<dbReference type="HOGENOM" id="CLU_009683_4_0_1"/>
<name>H8ZGB1_NEMA1</name>
<feature type="compositionally biased region" description="Polar residues" evidence="2">
    <location>
        <begin position="461"/>
        <end position="472"/>
    </location>
</feature>
<feature type="compositionally biased region" description="Low complexity" evidence="2">
    <location>
        <begin position="451"/>
        <end position="460"/>
    </location>
</feature>
<feature type="coiled-coil region" evidence="1">
    <location>
        <begin position="228"/>
        <end position="278"/>
    </location>
</feature>
<evidence type="ECO:0000313" key="3">
    <source>
        <dbReference type="EMBL" id="EHY64326.1"/>
    </source>
</evidence>
<gene>
    <name evidence="3" type="ORF">NERG_02632</name>
</gene>
<reference evidence="3" key="1">
    <citation type="submission" date="2011-03" db="EMBL/GenBank/DDBJ databases">
        <title>The Genome Sequence of Nematocida sp1 strain ERTm2.</title>
        <authorList>
            <consortium name="The Broad Institute Genome Sequencing Platform"/>
            <consortium name="The Broad Institute Genome Sequencing Center for Infectious Disease"/>
            <person name="Cuomo C."/>
            <person name="Troemel E."/>
            <person name="Young S.K."/>
            <person name="Zeng Q."/>
            <person name="Gargeya S."/>
            <person name="Fitzgerald M."/>
            <person name="Haas B."/>
            <person name="Abouelleil A."/>
            <person name="Alvarado L."/>
            <person name="Arachchi H.M."/>
            <person name="Berlin A."/>
            <person name="Brown A."/>
            <person name="Chapman S.B."/>
            <person name="Chen Z."/>
            <person name="Dunbar C."/>
            <person name="Freedman E."/>
            <person name="Gearin G."/>
            <person name="Gellesch M."/>
            <person name="Goldberg J."/>
            <person name="Griggs A."/>
            <person name="Gujja S."/>
            <person name="Heilman E.R."/>
            <person name="Heiman D."/>
            <person name="Howarth C."/>
            <person name="Larson L."/>
            <person name="Lui A."/>
            <person name="MacDonald P.J.P."/>
            <person name="Mehta T."/>
            <person name="Montmayeur A."/>
            <person name="Murphy C."/>
            <person name="Neiman D."/>
            <person name="Pearson M."/>
            <person name="Priest M."/>
            <person name="Roberts A."/>
            <person name="Saif S."/>
            <person name="Shea T."/>
            <person name="Shenoy N."/>
            <person name="Sisk P."/>
            <person name="Stolte C."/>
            <person name="Sykes S."/>
            <person name="White J."/>
            <person name="Yandava C."/>
            <person name="Wortman J."/>
            <person name="Nusbaum C."/>
            <person name="Birren B."/>
        </authorList>
    </citation>
    <scope>NUCLEOTIDE SEQUENCE</scope>
    <source>
        <strain evidence="3">ERTm2</strain>
    </source>
</reference>
<protein>
    <submittedName>
        <fullName evidence="3">Uncharacterized protein</fullName>
    </submittedName>
</protein>
<evidence type="ECO:0000256" key="2">
    <source>
        <dbReference type="SAM" id="MobiDB-lite"/>
    </source>
</evidence>
<dbReference type="EMBL" id="JH604649">
    <property type="protein sequence ID" value="EHY64326.1"/>
    <property type="molecule type" value="Genomic_DNA"/>
</dbReference>
<organism evidence="3">
    <name type="scientific">Nematocida ausubeli (strain ATCC PRA-371 / ERTm2)</name>
    <name type="common">Nematode killer fungus</name>
    <dbReference type="NCBI Taxonomy" id="1913371"/>
    <lineage>
        <taxon>Eukaryota</taxon>
        <taxon>Fungi</taxon>
        <taxon>Fungi incertae sedis</taxon>
        <taxon>Microsporidia</taxon>
        <taxon>Nematocida</taxon>
    </lineage>
</organism>
<sequence length="741" mass="84624">MNMKMKRKTHECLYKRNNSQISIKLLAKVLLMGTLMGVQNVFGLLTREDMVDVLKVLLSESIDSFRLKLDGPFNPVMLYVYREIDVISNKRFNPQYINEQTAVPDKENILQNIDRTNDTVREEDSEGKKIPRSTVEHYSALINMFPSPDGKASIYPKEGCKDSFTSFLKSDPVKEYAHKILAILLLRTEGMVFKLEVKDEESECPKLVYINKCDRAQSFSVPICIASAEEQDSNSSNKEENIKKINRKLLQTIKYFLNAESSQELEESIALKESAEKEVYWMTKFTETPAWLIQSYIYYYLETKEDAIEFCRLIVQTGLFFVTESMITDSYNTSMEVFSKLVTRKDAQTDALKQWEKVKKLEDAVESAKRNRLLPFRDNSQLPTITAVEANAQGNTESDEELISSDIESVLLTLLCCFVYAPETNTYNVDKIPHAHEEVKNLFAMPSKNASTSSDSSETSGNPDINNPASSNTPVIQVGQKIPQEVQKKWFGIIQSIVEDDEYISYITMGGRRMIQPDVFNILIIMIKLTGIDYDASDKEDISIYRKIVKEHILAGKNDLIGQLAKNVVRHAVKIFSLISGNVFNERTFAEWLLMSSISSKSERTMYVDSIDYDIQVVNNTKYLLSSLVIYYGKENTAKPIIIRFLEQEKVHLGVGRRLIKPNDSSIVANLKKEIAEMPKDSYSMCVLSKYAETLEICGSDDILFDESYITQARNSWNLSQYLIYQYMLNSEENHLGPPVA</sequence>